<evidence type="ECO:0000256" key="2">
    <source>
        <dbReference type="ARBA" id="ARBA00007090"/>
    </source>
</evidence>
<protein>
    <recommendedName>
        <fullName evidence="10">peptidoglycan glycosyltransferase</fullName>
        <ecNumber evidence="10">2.4.99.28</ecNumber>
    </recommendedName>
</protein>
<dbReference type="Gene3D" id="1.10.3810.10">
    <property type="entry name" value="Biosynthetic peptidoglycan transglycosylase-like"/>
    <property type="match status" value="1"/>
</dbReference>
<comment type="similarity">
    <text evidence="3">In the N-terminal section; belongs to the glycosyltransferase 51 family.</text>
</comment>
<accession>A0A1I4XIR5</accession>
<keyword evidence="9" id="KW-0511">Multifunctional enzyme</keyword>
<dbReference type="GO" id="GO:0008955">
    <property type="term" value="F:peptidoglycan glycosyltransferase activity"/>
    <property type="evidence" value="ECO:0007669"/>
    <property type="project" value="UniProtKB-EC"/>
</dbReference>
<dbReference type="InterPro" id="IPR001264">
    <property type="entry name" value="Glyco_trans_51"/>
</dbReference>
<dbReference type="PANTHER" id="PTHR32282">
    <property type="entry name" value="BINDING PROTEIN TRANSPEPTIDASE, PUTATIVE-RELATED"/>
    <property type="match status" value="1"/>
</dbReference>
<evidence type="ECO:0000256" key="5">
    <source>
        <dbReference type="ARBA" id="ARBA00022670"/>
    </source>
</evidence>
<keyword evidence="7" id="KW-0808">Transferase</keyword>
<keyword evidence="8" id="KW-0378">Hydrolase</keyword>
<comment type="pathway">
    <text evidence="1">Cell wall biogenesis; peptidoglycan biosynthesis.</text>
</comment>
<feature type="domain" description="Glycosyl transferase family 51" evidence="13">
    <location>
        <begin position="140"/>
        <end position="289"/>
    </location>
</feature>
<evidence type="ECO:0000256" key="7">
    <source>
        <dbReference type="ARBA" id="ARBA00022679"/>
    </source>
</evidence>
<dbReference type="GO" id="GO:0030288">
    <property type="term" value="C:outer membrane-bounded periplasmic space"/>
    <property type="evidence" value="ECO:0007669"/>
    <property type="project" value="TreeGrafter"/>
</dbReference>
<evidence type="ECO:0000256" key="8">
    <source>
        <dbReference type="ARBA" id="ARBA00022801"/>
    </source>
</evidence>
<organism evidence="14 15">
    <name type="scientific">Nitrosospira briensis</name>
    <dbReference type="NCBI Taxonomy" id="35799"/>
    <lineage>
        <taxon>Bacteria</taxon>
        <taxon>Pseudomonadati</taxon>
        <taxon>Pseudomonadota</taxon>
        <taxon>Betaproteobacteria</taxon>
        <taxon>Nitrosomonadales</taxon>
        <taxon>Nitrosomonadaceae</taxon>
        <taxon>Nitrosospira</taxon>
    </lineage>
</organism>
<evidence type="ECO:0000256" key="1">
    <source>
        <dbReference type="ARBA" id="ARBA00004752"/>
    </source>
</evidence>
<dbReference type="GO" id="GO:0004180">
    <property type="term" value="F:carboxypeptidase activity"/>
    <property type="evidence" value="ECO:0007669"/>
    <property type="project" value="UniProtKB-KW"/>
</dbReference>
<keyword evidence="15" id="KW-1185">Reference proteome</keyword>
<dbReference type="OrthoDB" id="8552189at2"/>
<evidence type="ECO:0000256" key="3">
    <source>
        <dbReference type="ARBA" id="ARBA00007739"/>
    </source>
</evidence>
<evidence type="ECO:0000259" key="12">
    <source>
        <dbReference type="Pfam" id="PF00905"/>
    </source>
</evidence>
<dbReference type="UniPathway" id="UPA00219"/>
<dbReference type="InterPro" id="IPR001460">
    <property type="entry name" value="PCN-bd_Tpept"/>
</dbReference>
<dbReference type="InterPro" id="IPR012338">
    <property type="entry name" value="Beta-lactam/transpept-like"/>
</dbReference>
<comment type="similarity">
    <text evidence="2">In the C-terminal section; belongs to the transpeptidase family.</text>
</comment>
<evidence type="ECO:0000259" key="13">
    <source>
        <dbReference type="Pfam" id="PF00912"/>
    </source>
</evidence>
<dbReference type="Pfam" id="PF00905">
    <property type="entry name" value="Transpeptidase"/>
    <property type="match status" value="1"/>
</dbReference>
<gene>
    <name evidence="14" type="ORF">SAMN05216386_0156</name>
</gene>
<keyword evidence="5" id="KW-0645">Protease</keyword>
<evidence type="ECO:0000256" key="11">
    <source>
        <dbReference type="ARBA" id="ARBA00049902"/>
    </source>
</evidence>
<dbReference type="EMBL" id="FOVJ01000001">
    <property type="protein sequence ID" value="SFN25771.1"/>
    <property type="molecule type" value="Genomic_DNA"/>
</dbReference>
<dbReference type="InterPro" id="IPR036950">
    <property type="entry name" value="PBP_transglycosylase"/>
</dbReference>
<dbReference type="PANTHER" id="PTHR32282:SF24">
    <property type="entry name" value="GLYCOSYL TRANSFERASE FAMILY 51 DOMAIN-CONTAINING PROTEIN"/>
    <property type="match status" value="1"/>
</dbReference>
<evidence type="ECO:0000256" key="9">
    <source>
        <dbReference type="ARBA" id="ARBA00023268"/>
    </source>
</evidence>
<dbReference type="Pfam" id="PF00912">
    <property type="entry name" value="Transgly"/>
    <property type="match status" value="1"/>
</dbReference>
<dbReference type="GO" id="GO:0008658">
    <property type="term" value="F:penicillin binding"/>
    <property type="evidence" value="ECO:0007669"/>
    <property type="project" value="InterPro"/>
</dbReference>
<evidence type="ECO:0000313" key="14">
    <source>
        <dbReference type="EMBL" id="SFN25771.1"/>
    </source>
</evidence>
<dbReference type="STRING" id="1266925.GCA_000619905_00728"/>
<dbReference type="RefSeq" id="WP_083396566.1">
    <property type="nucleotide sequence ID" value="NZ_FOVJ01000001.1"/>
</dbReference>
<evidence type="ECO:0000256" key="4">
    <source>
        <dbReference type="ARBA" id="ARBA00022645"/>
    </source>
</evidence>
<keyword evidence="6" id="KW-0328">Glycosyltransferase</keyword>
<dbReference type="SUPFAM" id="SSF56601">
    <property type="entry name" value="beta-lactamase/transpeptidase-like"/>
    <property type="match status" value="2"/>
</dbReference>
<sequence length="1027" mass="115688">MVRRALKFIVFAVLVLLLAALAIAAFVFYLEVQNSTHQARQLSKLADDLRWEMKSGPNDDLHLSQAGPYDVRLGYSRLPIMLQHLAKQGFQVHAQARVSPRMKELVGQGLFIPYREKSRAGLEITAADGQPLYRAMFPARVYENFESVPSVVTDSLLFIENRELLDLAHPKKNPAIDWNRLGKAVLDKIIQFFRPEHDVSGGSTLATQIEKYRHSPNGMTMTAADKLQQIASASVRVYLHGENTLPARKQIVVDYLNTVPLSAAPGFGETNGIGDGLWAWYGLDFDEINHILNSRFVQGDALIETAFLYKHVLSLMIAQRRPSYYLLAGREDLVELTDSHLRVLAQAGVIPVRLKDEALKLPLRFRDTPAPEETRNFSEQKAVNAVRMRLASQLGLRRMYDLDRLDLSVQSTLDVALQKKTTDILRRLKDAEYARAVGLYGHRLLGTEDPAKIIYSFTLSELTPEGSKFRILADNFDQPLDINKGTKLDLGSTAKLRTLVTYLEIVEALHEKYAELDLKTLRRQEVDPGDFLGRWAIAYLLQSTDKSLASMLNAALERKYSANPEEKFFTGGGVHVFHNFVRQDDRKILSVREATRNSVNLVYIRLMRDIVRHYMFQVTGSSARILKDVGNSGRAEYLRRFADKEGREFINRFYLKYKSKTTRPGEVGDAFFSSFRHTPRRLAAAYRYIYPEATLAEFRKLMAPHLPGFKGVTPAKLEDLYESYAPGKYSLADQGYIVTVHPLELWLVRYLTAHPLAQHKDVIEASKDERISVYHWLFKTVNKNSQDVRIRGLLELEAFLEIHRNWKRLGYPFDSLVPSLATAIGSSADHPAALADLMGVILNNGVRMPSMLIERLHFAADTPFEAIVERAPVQGERIFSPELASAVRSVLTDVVETGTASRLARAMVEEDSGEILIGGKTGTGDHRHVTFSSPGVIKESRVVNRSATFVFFIGDRFFGTMTAFVPGADAAKYTFTSALSTQVMKHLLPVLKPLVDKAQPLPEQMPGIRAVKSDLREEIENREMNPG</sequence>
<dbReference type="InterPro" id="IPR050396">
    <property type="entry name" value="Glycosyltr_51/Transpeptidase"/>
</dbReference>
<feature type="domain" description="Penicillin-binding protein transpeptidase" evidence="12">
    <location>
        <begin position="820"/>
        <end position="926"/>
    </location>
</feature>
<evidence type="ECO:0000256" key="6">
    <source>
        <dbReference type="ARBA" id="ARBA00022676"/>
    </source>
</evidence>
<name>A0A1I4XIR5_9PROT</name>
<dbReference type="AlphaFoldDB" id="A0A1I4XIR5"/>
<proteinExistence type="inferred from homology"/>
<dbReference type="Gene3D" id="3.40.710.10">
    <property type="entry name" value="DD-peptidase/beta-lactamase superfamily"/>
    <property type="match status" value="1"/>
</dbReference>
<dbReference type="EC" id="2.4.99.28" evidence="10"/>
<dbReference type="SUPFAM" id="SSF53955">
    <property type="entry name" value="Lysozyme-like"/>
    <property type="match status" value="1"/>
</dbReference>
<dbReference type="GO" id="GO:0006508">
    <property type="term" value="P:proteolysis"/>
    <property type="evidence" value="ECO:0007669"/>
    <property type="project" value="UniProtKB-KW"/>
</dbReference>
<evidence type="ECO:0000313" key="15">
    <source>
        <dbReference type="Proteomes" id="UP000183107"/>
    </source>
</evidence>
<keyword evidence="4 14" id="KW-0121">Carboxypeptidase</keyword>
<evidence type="ECO:0000256" key="10">
    <source>
        <dbReference type="ARBA" id="ARBA00044770"/>
    </source>
</evidence>
<dbReference type="Proteomes" id="UP000183107">
    <property type="component" value="Unassembled WGS sequence"/>
</dbReference>
<dbReference type="GO" id="GO:0009252">
    <property type="term" value="P:peptidoglycan biosynthetic process"/>
    <property type="evidence" value="ECO:0007669"/>
    <property type="project" value="UniProtKB-UniPathway"/>
</dbReference>
<dbReference type="InterPro" id="IPR023346">
    <property type="entry name" value="Lysozyme-like_dom_sf"/>
</dbReference>
<reference evidence="15" key="1">
    <citation type="submission" date="2016-10" db="EMBL/GenBank/DDBJ databases">
        <authorList>
            <person name="Varghese N."/>
        </authorList>
    </citation>
    <scope>NUCLEOTIDE SEQUENCE [LARGE SCALE GENOMIC DNA]</scope>
    <source>
        <strain evidence="15">Nsp8</strain>
    </source>
</reference>
<comment type="catalytic activity">
    <reaction evidence="11">
        <text>[GlcNAc-(1-&gt;4)-Mur2Ac(oyl-L-Ala-gamma-D-Glu-L-Lys-D-Ala-D-Ala)](n)-di-trans,octa-cis-undecaprenyl diphosphate + beta-D-GlcNAc-(1-&gt;4)-Mur2Ac(oyl-L-Ala-gamma-D-Glu-L-Lys-D-Ala-D-Ala)-di-trans,octa-cis-undecaprenyl diphosphate = [GlcNAc-(1-&gt;4)-Mur2Ac(oyl-L-Ala-gamma-D-Glu-L-Lys-D-Ala-D-Ala)](n+1)-di-trans,octa-cis-undecaprenyl diphosphate + di-trans,octa-cis-undecaprenyl diphosphate + H(+)</text>
        <dbReference type="Rhea" id="RHEA:23708"/>
        <dbReference type="Rhea" id="RHEA-COMP:9602"/>
        <dbReference type="Rhea" id="RHEA-COMP:9603"/>
        <dbReference type="ChEBI" id="CHEBI:15378"/>
        <dbReference type="ChEBI" id="CHEBI:58405"/>
        <dbReference type="ChEBI" id="CHEBI:60033"/>
        <dbReference type="ChEBI" id="CHEBI:78435"/>
        <dbReference type="EC" id="2.4.99.28"/>
    </reaction>
</comment>